<proteinExistence type="predicted"/>
<name>A0A917UHU9_9ACTN</name>
<reference evidence="1" key="1">
    <citation type="journal article" date="2014" name="Int. J. Syst. Evol. Microbiol.">
        <title>Complete genome sequence of Corynebacterium casei LMG S-19264T (=DSM 44701T), isolated from a smear-ripened cheese.</title>
        <authorList>
            <consortium name="US DOE Joint Genome Institute (JGI-PGF)"/>
            <person name="Walter F."/>
            <person name="Albersmeier A."/>
            <person name="Kalinowski J."/>
            <person name="Ruckert C."/>
        </authorList>
    </citation>
    <scope>NUCLEOTIDE SEQUENCE</scope>
    <source>
        <strain evidence="1">JCM 19831</strain>
    </source>
</reference>
<organism evidence="1 2">
    <name type="scientific">Dactylosporangium sucinum</name>
    <dbReference type="NCBI Taxonomy" id="1424081"/>
    <lineage>
        <taxon>Bacteria</taxon>
        <taxon>Bacillati</taxon>
        <taxon>Actinomycetota</taxon>
        <taxon>Actinomycetes</taxon>
        <taxon>Micromonosporales</taxon>
        <taxon>Micromonosporaceae</taxon>
        <taxon>Dactylosporangium</taxon>
    </lineage>
</organism>
<dbReference type="RefSeq" id="WP_190258123.1">
    <property type="nucleotide sequence ID" value="NZ_BMPI01000135.1"/>
</dbReference>
<sequence length="194" mass="21524">MAERIRRRATELQDELDRAQKVRVWADRTQAVDAVGDLTDRPAGWRDSLVGLAESMAALTADTHTRASVESAEPDELWVVRARRKLETNRRVSGHDRESAWTFLASDRPRSPERHRRQRPGSMVGALRSIPKCSAEARGAARECAGGSAVRGWPGPTSTARWASTRSRWYGGALAWRGSWTASTWRSARAAACT</sequence>
<comment type="caution">
    <text evidence="1">The sequence shown here is derived from an EMBL/GenBank/DDBJ whole genome shotgun (WGS) entry which is preliminary data.</text>
</comment>
<reference evidence="1" key="2">
    <citation type="submission" date="2020-09" db="EMBL/GenBank/DDBJ databases">
        <authorList>
            <person name="Sun Q."/>
            <person name="Ohkuma M."/>
        </authorList>
    </citation>
    <scope>NUCLEOTIDE SEQUENCE</scope>
    <source>
        <strain evidence="1">JCM 19831</strain>
    </source>
</reference>
<keyword evidence="2" id="KW-1185">Reference proteome</keyword>
<gene>
    <name evidence="1" type="ORF">GCM10007977_109940</name>
</gene>
<evidence type="ECO:0000313" key="2">
    <source>
        <dbReference type="Proteomes" id="UP000642070"/>
    </source>
</evidence>
<dbReference type="AlphaFoldDB" id="A0A917UHU9"/>
<protein>
    <submittedName>
        <fullName evidence="1">Uncharacterized protein</fullName>
    </submittedName>
</protein>
<evidence type="ECO:0000313" key="1">
    <source>
        <dbReference type="EMBL" id="GGM89889.1"/>
    </source>
</evidence>
<dbReference type="Proteomes" id="UP000642070">
    <property type="component" value="Unassembled WGS sequence"/>
</dbReference>
<dbReference type="EMBL" id="BMPI01000135">
    <property type="protein sequence ID" value="GGM89889.1"/>
    <property type="molecule type" value="Genomic_DNA"/>
</dbReference>
<accession>A0A917UHU9</accession>